<protein>
    <submittedName>
        <fullName evidence="1">Uncharacterized protein</fullName>
    </submittedName>
</protein>
<dbReference type="RefSeq" id="WP_089300636.1">
    <property type="nucleotide sequence ID" value="NZ_FZNW01000006.1"/>
</dbReference>
<accession>A0A238WDC9</accession>
<dbReference type="AlphaFoldDB" id="A0A238WDC9"/>
<gene>
    <name evidence="1" type="ORF">SAMN06265360_10635</name>
</gene>
<dbReference type="Proteomes" id="UP000198348">
    <property type="component" value="Unassembled WGS sequence"/>
</dbReference>
<proteinExistence type="predicted"/>
<evidence type="ECO:0000313" key="1">
    <source>
        <dbReference type="EMBL" id="SNR44263.1"/>
    </source>
</evidence>
<organism evidence="1 2">
    <name type="scientific">Haloechinothrix alba</name>
    <dbReference type="NCBI Taxonomy" id="664784"/>
    <lineage>
        <taxon>Bacteria</taxon>
        <taxon>Bacillati</taxon>
        <taxon>Actinomycetota</taxon>
        <taxon>Actinomycetes</taxon>
        <taxon>Pseudonocardiales</taxon>
        <taxon>Pseudonocardiaceae</taxon>
        <taxon>Haloechinothrix</taxon>
    </lineage>
</organism>
<reference evidence="1 2" key="1">
    <citation type="submission" date="2017-06" db="EMBL/GenBank/DDBJ databases">
        <authorList>
            <person name="Kim H.J."/>
            <person name="Triplett B.A."/>
        </authorList>
    </citation>
    <scope>NUCLEOTIDE SEQUENCE [LARGE SCALE GENOMIC DNA]</scope>
    <source>
        <strain evidence="1 2">DSM 45207</strain>
    </source>
</reference>
<name>A0A238WDC9_9PSEU</name>
<evidence type="ECO:0000313" key="2">
    <source>
        <dbReference type="Proteomes" id="UP000198348"/>
    </source>
</evidence>
<keyword evidence="2" id="KW-1185">Reference proteome</keyword>
<dbReference type="EMBL" id="FZNW01000006">
    <property type="protein sequence ID" value="SNR44263.1"/>
    <property type="molecule type" value="Genomic_DNA"/>
</dbReference>
<sequence length="142" mass="16304">MPKKRTAKSVEVAKRRAKAMDLYRMGWTYTRIYEEGELGYSDVQHVRTDMHRAIQDARRSAREYVDLESARLEGLMESFYLDARRRDPRAADLVIKLHDRLASLHGLDAAREDNAAESRSMVGDLMDRLGQLYRGGSDDARG</sequence>